<dbReference type="PROSITE" id="PS00028">
    <property type="entry name" value="ZINC_FINGER_C2H2_1"/>
    <property type="match status" value="1"/>
</dbReference>
<dbReference type="InterPro" id="IPR036236">
    <property type="entry name" value="Znf_C2H2_sf"/>
</dbReference>
<protein>
    <recommendedName>
        <fullName evidence="2">C2H2-type domain-containing protein</fullName>
    </recommendedName>
</protein>
<proteinExistence type="predicted"/>
<dbReference type="InterPro" id="IPR013087">
    <property type="entry name" value="Znf_C2H2_type"/>
</dbReference>
<sequence length="263" mass="31460">MEKAFYCNVCNCGFTKKYYLQKHFTSQKHKRRESSDPTIICDCGKKYLHRQSFQVHKQKCTYGDTKTFQHQRTDYENEIEKIHLQYEKEKAEMRSQIEKLIEKVGNNTTNNIENQNNNITININAFGNENLDYITDQYVIHCVNQIYGSIPTIIEKIHFDPEHPENHNIKITNKKLPHATIMCSDNKWKMIDREHAISTLVDNGFCIIDEKFKRDPTQFTEERRRHYRRFQENYDNEDKETMKRVKNDVELVVLNGTQVEKQK</sequence>
<evidence type="ECO:0000259" key="2">
    <source>
        <dbReference type="PROSITE" id="PS50157"/>
    </source>
</evidence>
<keyword evidence="1" id="KW-0175">Coiled coil</keyword>
<dbReference type="EMBL" id="MN739967">
    <property type="protein sequence ID" value="QHT80313.1"/>
    <property type="molecule type" value="Genomic_DNA"/>
</dbReference>
<dbReference type="PROSITE" id="PS50157">
    <property type="entry name" value="ZINC_FINGER_C2H2_2"/>
    <property type="match status" value="1"/>
</dbReference>
<feature type="coiled-coil region" evidence="1">
    <location>
        <begin position="72"/>
        <end position="103"/>
    </location>
</feature>
<evidence type="ECO:0000256" key="1">
    <source>
        <dbReference type="SAM" id="Coils"/>
    </source>
</evidence>
<evidence type="ECO:0000313" key="3">
    <source>
        <dbReference type="EMBL" id="QHT80313.1"/>
    </source>
</evidence>
<reference evidence="3" key="1">
    <citation type="journal article" date="2020" name="Nature">
        <title>Giant virus diversity and host interactions through global metagenomics.</title>
        <authorList>
            <person name="Schulz F."/>
            <person name="Roux S."/>
            <person name="Paez-Espino D."/>
            <person name="Jungbluth S."/>
            <person name="Walsh D.A."/>
            <person name="Denef V.J."/>
            <person name="McMahon K.D."/>
            <person name="Konstantinidis K.T."/>
            <person name="Eloe-Fadrosh E.A."/>
            <person name="Kyrpides N.C."/>
            <person name="Woyke T."/>
        </authorList>
    </citation>
    <scope>NUCLEOTIDE SEQUENCE</scope>
    <source>
        <strain evidence="3">GVMAG-M-3300023184-120</strain>
    </source>
</reference>
<dbReference type="SUPFAM" id="SSF57667">
    <property type="entry name" value="beta-beta-alpha zinc fingers"/>
    <property type="match status" value="1"/>
</dbReference>
<accession>A0A6C0HJZ3</accession>
<name>A0A6C0HJZ3_9ZZZZ</name>
<organism evidence="3">
    <name type="scientific">viral metagenome</name>
    <dbReference type="NCBI Taxonomy" id="1070528"/>
    <lineage>
        <taxon>unclassified sequences</taxon>
        <taxon>metagenomes</taxon>
        <taxon>organismal metagenomes</taxon>
    </lineage>
</organism>
<feature type="domain" description="C2H2-type" evidence="2">
    <location>
        <begin position="5"/>
        <end position="34"/>
    </location>
</feature>
<dbReference type="AlphaFoldDB" id="A0A6C0HJZ3"/>